<dbReference type="InterPro" id="IPR058980">
    <property type="entry name" value="Glyco_transf_N"/>
</dbReference>
<feature type="non-terminal residue" evidence="4">
    <location>
        <position position="1"/>
    </location>
</feature>
<dbReference type="EMBL" id="JAVXUO010002737">
    <property type="protein sequence ID" value="KAK2970288.1"/>
    <property type="molecule type" value="Genomic_DNA"/>
</dbReference>
<dbReference type="InterPro" id="IPR002213">
    <property type="entry name" value="UDP_glucos_trans"/>
</dbReference>
<dbReference type="Pfam" id="PF00201">
    <property type="entry name" value="UDPGT"/>
    <property type="match status" value="1"/>
</dbReference>
<name>A0AA88U356_9ASTE</name>
<dbReference type="SUPFAM" id="SSF53756">
    <property type="entry name" value="UDP-Glycosyltransferase/glycogen phosphorylase"/>
    <property type="match status" value="3"/>
</dbReference>
<dbReference type="GO" id="GO:0080043">
    <property type="term" value="F:quercetin 3-O-glucosyltransferase activity"/>
    <property type="evidence" value="ECO:0007669"/>
    <property type="project" value="TreeGrafter"/>
</dbReference>
<organism evidence="4 5">
    <name type="scientific">Escallonia rubra</name>
    <dbReference type="NCBI Taxonomy" id="112253"/>
    <lineage>
        <taxon>Eukaryota</taxon>
        <taxon>Viridiplantae</taxon>
        <taxon>Streptophyta</taxon>
        <taxon>Embryophyta</taxon>
        <taxon>Tracheophyta</taxon>
        <taxon>Spermatophyta</taxon>
        <taxon>Magnoliopsida</taxon>
        <taxon>eudicotyledons</taxon>
        <taxon>Gunneridae</taxon>
        <taxon>Pentapetalae</taxon>
        <taxon>asterids</taxon>
        <taxon>campanulids</taxon>
        <taxon>Escalloniales</taxon>
        <taxon>Escalloniaceae</taxon>
        <taxon>Escallonia</taxon>
    </lineage>
</organism>
<reference evidence="4" key="1">
    <citation type="submission" date="2022-12" db="EMBL/GenBank/DDBJ databases">
        <title>Draft genome assemblies for two species of Escallonia (Escalloniales).</title>
        <authorList>
            <person name="Chanderbali A."/>
            <person name="Dervinis C."/>
            <person name="Anghel I."/>
            <person name="Soltis D."/>
            <person name="Soltis P."/>
            <person name="Zapata F."/>
        </authorList>
    </citation>
    <scope>NUCLEOTIDE SEQUENCE</scope>
    <source>
        <strain evidence="4">UCBG92.1500</strain>
        <tissue evidence="4">Leaf</tissue>
    </source>
</reference>
<dbReference type="CDD" id="cd03784">
    <property type="entry name" value="GT1_Gtf-like"/>
    <property type="match status" value="1"/>
</dbReference>
<evidence type="ECO:0000259" key="3">
    <source>
        <dbReference type="Pfam" id="PF26168"/>
    </source>
</evidence>
<dbReference type="PANTHER" id="PTHR11926">
    <property type="entry name" value="GLUCOSYL/GLUCURONOSYL TRANSFERASES"/>
    <property type="match status" value="1"/>
</dbReference>
<dbReference type="AlphaFoldDB" id="A0AA88U356"/>
<evidence type="ECO:0000256" key="2">
    <source>
        <dbReference type="ARBA" id="ARBA00022679"/>
    </source>
</evidence>
<gene>
    <name evidence="4" type="ORF">RJ640_012484</name>
</gene>
<dbReference type="PROSITE" id="PS00375">
    <property type="entry name" value="UDPGT"/>
    <property type="match status" value="1"/>
</dbReference>
<keyword evidence="2" id="KW-0808">Transferase</keyword>
<dbReference type="Proteomes" id="UP001187471">
    <property type="component" value="Unassembled WGS sequence"/>
</dbReference>
<proteinExistence type="inferred from homology"/>
<evidence type="ECO:0000256" key="1">
    <source>
        <dbReference type="ARBA" id="ARBA00009995"/>
    </source>
</evidence>
<feature type="domain" description="Glycosyltransferase N-terminal" evidence="3">
    <location>
        <begin position="14"/>
        <end position="52"/>
    </location>
</feature>
<comment type="similarity">
    <text evidence="1">Belongs to the UDP-glycosyltransferase family.</text>
</comment>
<accession>A0AA88U356</accession>
<dbReference type="GO" id="GO:0080044">
    <property type="term" value="F:quercetin 7-O-glucosyltransferase activity"/>
    <property type="evidence" value="ECO:0007669"/>
    <property type="project" value="TreeGrafter"/>
</dbReference>
<dbReference type="Gene3D" id="3.40.50.2000">
    <property type="entry name" value="Glycogen Phosphorylase B"/>
    <property type="match status" value="4"/>
</dbReference>
<comment type="caution">
    <text evidence="4">The sequence shown here is derived from an EMBL/GenBank/DDBJ whole genome shotgun (WGS) entry which is preliminary data.</text>
</comment>
<dbReference type="InterPro" id="IPR035595">
    <property type="entry name" value="UDP_glycos_trans_CS"/>
</dbReference>
<dbReference type="Pfam" id="PF26168">
    <property type="entry name" value="Glyco_transf_N"/>
    <property type="match status" value="1"/>
</dbReference>
<evidence type="ECO:0000313" key="4">
    <source>
        <dbReference type="EMBL" id="KAK2970288.1"/>
    </source>
</evidence>
<dbReference type="PANTHER" id="PTHR11926:SF1560">
    <property type="entry name" value="UDP-GLYCOSYLTRANSFERASE 74E1-RELATED"/>
    <property type="match status" value="1"/>
</dbReference>
<dbReference type="FunFam" id="3.40.50.2000:FF:000019">
    <property type="entry name" value="Glycosyltransferase"/>
    <property type="match status" value="1"/>
</dbReference>
<sequence length="698" mass="79178">KMERREIATSNETHVLVFPFPAQGHINPMVHFSKRLVSKGLKVTLVATKSSMQPQDSSIQIEHISDCFEEGGQKTDSHDAMFDHFRIAVSRGFPELIEKQKSLGCPVKLVVYDSVMPWVLDTAHQLGLYGAAFFTQSCAVCAIYYHEHQGSLQFDPSEGSAVSVPSMPFLRTKDLPSFIYDVSSYPSILRLVVNQFSNSEKADWRLFNTFDKLEGEIEKDIAQKWWRRRQVGACTAGSTCKERWCSIKVEHIADFLEDSNQISDNVESFINRFRVAVSRGLRELIEKQNSLGCPVKVVVYDSSMPWVLDIAHELGLYGAVFHTQSCAVGAVYYHMHKGSLNIDPTEGSTVSLPSMPLMETKDLSSFIYDMGSYPSMLRLVVNQFSNWEKADWRLFNTFDKLEGGKCVVTINAVDGCQGFAFFHIRHVSSFRRLVLDRFSDFDKADWLLFNSFDKPERKVVNWMASQWPIKTIGPTIPSMYLDKRLEDDRDYDLSLFKPGDDDCIRWLDTKESGSVVYVSFGSLANLGEDQMEELACGLKQSNRYFLWVVRASEESKLPTNFSTEASENGLVVNWCPQLKVLAHPAMGCFMTHCGWNSILEALSLGVPMLAVPQWTDQPTNAKYVVDIWQAGVRVKVDEKGMIRREEIETCIREVMEGERGNELKRNAVRWKELAKEAVDEGGSSDKHIDEFISELACN</sequence>
<protein>
    <recommendedName>
        <fullName evidence="3">Glycosyltransferase N-terminal domain-containing protein</fullName>
    </recommendedName>
</protein>
<evidence type="ECO:0000313" key="5">
    <source>
        <dbReference type="Proteomes" id="UP001187471"/>
    </source>
</evidence>
<keyword evidence="5" id="KW-1185">Reference proteome</keyword>